<feature type="domain" description="Carrier" evidence="7">
    <location>
        <begin position="4204"/>
        <end position="4277"/>
    </location>
</feature>
<evidence type="ECO:0000259" key="7">
    <source>
        <dbReference type="PROSITE" id="PS50075"/>
    </source>
</evidence>
<dbReference type="FunFam" id="3.40.50.980:FF:000001">
    <property type="entry name" value="Non-ribosomal peptide synthetase"/>
    <property type="match status" value="1"/>
</dbReference>
<dbReference type="GO" id="GO:0005737">
    <property type="term" value="C:cytoplasm"/>
    <property type="evidence" value="ECO:0007669"/>
    <property type="project" value="TreeGrafter"/>
</dbReference>
<dbReference type="FunFam" id="3.40.50.12780:FF:000024">
    <property type="entry name" value="Nonribosomal siderophore peptide synthase SidC"/>
    <property type="match status" value="2"/>
</dbReference>
<dbReference type="PANTHER" id="PTHR45527">
    <property type="entry name" value="NONRIBOSOMAL PEPTIDE SYNTHETASE"/>
    <property type="match status" value="1"/>
</dbReference>
<feature type="compositionally biased region" description="Polar residues" evidence="6">
    <location>
        <begin position="4406"/>
        <end position="4417"/>
    </location>
</feature>
<dbReference type="InterPro" id="IPR001242">
    <property type="entry name" value="Condensation_dom"/>
</dbReference>
<keyword evidence="9" id="KW-1185">Reference proteome</keyword>
<proteinExistence type="inferred from homology"/>
<dbReference type="PROSITE" id="PS50075">
    <property type="entry name" value="CARRIER"/>
    <property type="match status" value="6"/>
</dbReference>
<comment type="similarity">
    <text evidence="5">Belongs to the NRP synthetase family.</text>
</comment>
<name>A0AAN6MMC7_9PEZI</name>
<dbReference type="InterPro" id="IPR023213">
    <property type="entry name" value="CAT-like_dom_sf"/>
</dbReference>
<evidence type="ECO:0000256" key="6">
    <source>
        <dbReference type="SAM" id="MobiDB-lite"/>
    </source>
</evidence>
<dbReference type="InterPro" id="IPR036736">
    <property type="entry name" value="ACP-like_sf"/>
</dbReference>
<dbReference type="SUPFAM" id="SSF56801">
    <property type="entry name" value="Acetyl-CoA synthetase-like"/>
    <property type="match status" value="3"/>
</dbReference>
<dbReference type="InterPro" id="IPR045851">
    <property type="entry name" value="AMP-bd_C_sf"/>
</dbReference>
<feature type="domain" description="Carrier" evidence="7">
    <location>
        <begin position="3128"/>
        <end position="3202"/>
    </location>
</feature>
<dbReference type="Pfam" id="PF00550">
    <property type="entry name" value="PP-binding"/>
    <property type="match status" value="5"/>
</dbReference>
<dbReference type="GO" id="GO:0016874">
    <property type="term" value="F:ligase activity"/>
    <property type="evidence" value="ECO:0007669"/>
    <property type="project" value="UniProtKB-KW"/>
</dbReference>
<dbReference type="NCBIfam" id="TIGR01733">
    <property type="entry name" value="AA-adenyl-dom"/>
    <property type="match status" value="2"/>
</dbReference>
<dbReference type="InterPro" id="IPR009081">
    <property type="entry name" value="PP-bd_ACP"/>
</dbReference>
<dbReference type="GO" id="GO:0031169">
    <property type="term" value="P:ferrichrome biosynthetic process"/>
    <property type="evidence" value="ECO:0007669"/>
    <property type="project" value="UniProtKB-ARBA"/>
</dbReference>
<accession>A0AAN6MMC7</accession>
<dbReference type="PANTHER" id="PTHR45527:SF1">
    <property type="entry name" value="FATTY ACID SYNTHASE"/>
    <property type="match status" value="1"/>
</dbReference>
<dbReference type="Pfam" id="PF00668">
    <property type="entry name" value="Condensation"/>
    <property type="match status" value="6"/>
</dbReference>
<dbReference type="InterPro" id="IPR000873">
    <property type="entry name" value="AMP-dep_synth/lig_dom"/>
</dbReference>
<dbReference type="CDD" id="cd05918">
    <property type="entry name" value="A_NRPS_SidN3_like"/>
    <property type="match status" value="2"/>
</dbReference>
<dbReference type="Pfam" id="PF00501">
    <property type="entry name" value="AMP-binding"/>
    <property type="match status" value="3"/>
</dbReference>
<dbReference type="GO" id="GO:0043041">
    <property type="term" value="P:amino acid activation for nonribosomal peptide biosynthetic process"/>
    <property type="evidence" value="ECO:0007669"/>
    <property type="project" value="TreeGrafter"/>
</dbReference>
<dbReference type="Gene3D" id="3.30.559.30">
    <property type="entry name" value="Nonribosomal peptide synthetase, condensation domain"/>
    <property type="match status" value="6"/>
</dbReference>
<feature type="compositionally biased region" description="Low complexity" evidence="6">
    <location>
        <begin position="4677"/>
        <end position="4687"/>
    </location>
</feature>
<evidence type="ECO:0000313" key="8">
    <source>
        <dbReference type="EMBL" id="KAK3903580.1"/>
    </source>
</evidence>
<feature type="domain" description="Carrier" evidence="7">
    <location>
        <begin position="3672"/>
        <end position="3745"/>
    </location>
</feature>
<comment type="caution">
    <text evidence="8">The sequence shown here is derived from an EMBL/GenBank/DDBJ whole genome shotgun (WGS) entry which is preliminary data.</text>
</comment>
<evidence type="ECO:0000256" key="1">
    <source>
        <dbReference type="ARBA" id="ARBA00004924"/>
    </source>
</evidence>
<keyword evidence="3" id="KW-0597">Phosphoprotein</keyword>
<dbReference type="SMART" id="SM00823">
    <property type="entry name" value="PKS_PP"/>
    <property type="match status" value="5"/>
</dbReference>
<dbReference type="PROSITE" id="PS00455">
    <property type="entry name" value="AMP_BINDING"/>
    <property type="match status" value="2"/>
</dbReference>
<dbReference type="Gene3D" id="3.40.50.12780">
    <property type="entry name" value="N-terminal domain of ligase-like"/>
    <property type="match status" value="3"/>
</dbReference>
<dbReference type="NCBIfam" id="NF003417">
    <property type="entry name" value="PRK04813.1"/>
    <property type="match status" value="3"/>
</dbReference>
<evidence type="ECO:0000256" key="5">
    <source>
        <dbReference type="ARBA" id="ARBA00029454"/>
    </source>
</evidence>
<evidence type="ECO:0000256" key="4">
    <source>
        <dbReference type="ARBA" id="ARBA00022598"/>
    </source>
</evidence>
<dbReference type="SUPFAM" id="SSF52777">
    <property type="entry name" value="CoA-dependent acyltransferases"/>
    <property type="match status" value="12"/>
</dbReference>
<dbReference type="Gene3D" id="1.10.1200.10">
    <property type="entry name" value="ACP-like"/>
    <property type="match status" value="4"/>
</dbReference>
<evidence type="ECO:0000256" key="2">
    <source>
        <dbReference type="ARBA" id="ARBA00022450"/>
    </source>
</evidence>
<gene>
    <name evidence="8" type="ORF">C8A05DRAFT_14464</name>
</gene>
<feature type="domain" description="Carrier" evidence="7">
    <location>
        <begin position="526"/>
        <end position="600"/>
    </location>
</feature>
<feature type="domain" description="Carrier" evidence="7">
    <location>
        <begin position="1594"/>
        <end position="1671"/>
    </location>
</feature>
<comment type="pathway">
    <text evidence="1">Siderophore biosynthesis.</text>
</comment>
<protein>
    <recommendedName>
        <fullName evidence="7">Carrier domain-containing protein</fullName>
    </recommendedName>
</protein>
<dbReference type="InterPro" id="IPR006162">
    <property type="entry name" value="Ppantetheine_attach_site"/>
</dbReference>
<dbReference type="PROSITE" id="PS00012">
    <property type="entry name" value="PHOSPHOPANTETHEINE"/>
    <property type="match status" value="5"/>
</dbReference>
<feature type="region of interest" description="Disordered" evidence="6">
    <location>
        <begin position="4396"/>
        <end position="4417"/>
    </location>
</feature>
<dbReference type="InterPro" id="IPR020845">
    <property type="entry name" value="AMP-binding_CS"/>
</dbReference>
<keyword evidence="2" id="KW-0596">Phosphopantetheine</keyword>
<reference evidence="8" key="2">
    <citation type="submission" date="2023-05" db="EMBL/GenBank/DDBJ databases">
        <authorList>
            <consortium name="Lawrence Berkeley National Laboratory"/>
            <person name="Steindorff A."/>
            <person name="Hensen N."/>
            <person name="Bonometti L."/>
            <person name="Westerberg I."/>
            <person name="Brannstrom I.O."/>
            <person name="Guillou S."/>
            <person name="Cros-Aarteil S."/>
            <person name="Calhoun S."/>
            <person name="Haridas S."/>
            <person name="Kuo A."/>
            <person name="Mondo S."/>
            <person name="Pangilinan J."/>
            <person name="Riley R."/>
            <person name="Labutti K."/>
            <person name="Andreopoulos B."/>
            <person name="Lipzen A."/>
            <person name="Chen C."/>
            <person name="Yanf M."/>
            <person name="Daum C."/>
            <person name="Ng V."/>
            <person name="Clum A."/>
            <person name="Ohm R."/>
            <person name="Martin F."/>
            <person name="Silar P."/>
            <person name="Natvig D."/>
            <person name="Lalanne C."/>
            <person name="Gautier V."/>
            <person name="Ament-Velasquez S.L."/>
            <person name="Kruys A."/>
            <person name="Hutchinson M.I."/>
            <person name="Powell A.J."/>
            <person name="Barry K."/>
            <person name="Miller A.N."/>
            <person name="Grigoriev I.V."/>
            <person name="Debuchy R."/>
            <person name="Gladieux P."/>
            <person name="Thoren M.H."/>
            <person name="Johannesson H."/>
        </authorList>
    </citation>
    <scope>NUCLEOTIDE SEQUENCE</scope>
    <source>
        <strain evidence="8">CBS 103.79</strain>
    </source>
</reference>
<dbReference type="Gene3D" id="3.30.559.10">
    <property type="entry name" value="Chloramphenicol acetyltransferase-like domain"/>
    <property type="match status" value="6"/>
</dbReference>
<dbReference type="InterPro" id="IPR042099">
    <property type="entry name" value="ANL_N_sf"/>
</dbReference>
<organism evidence="8 9">
    <name type="scientific">Staphylotrichum tortipilum</name>
    <dbReference type="NCBI Taxonomy" id="2831512"/>
    <lineage>
        <taxon>Eukaryota</taxon>
        <taxon>Fungi</taxon>
        <taxon>Dikarya</taxon>
        <taxon>Ascomycota</taxon>
        <taxon>Pezizomycotina</taxon>
        <taxon>Sordariomycetes</taxon>
        <taxon>Sordariomycetidae</taxon>
        <taxon>Sordariales</taxon>
        <taxon>Chaetomiaceae</taxon>
        <taxon>Staphylotrichum</taxon>
    </lineage>
</organism>
<evidence type="ECO:0000313" key="9">
    <source>
        <dbReference type="Proteomes" id="UP001303889"/>
    </source>
</evidence>
<dbReference type="FunFam" id="3.30.300.30:FF:000015">
    <property type="entry name" value="Nonribosomal peptide synthase SidD"/>
    <property type="match status" value="1"/>
</dbReference>
<reference evidence="8" key="1">
    <citation type="journal article" date="2023" name="Mol. Phylogenet. Evol.">
        <title>Genome-scale phylogeny and comparative genomics of the fungal order Sordariales.</title>
        <authorList>
            <person name="Hensen N."/>
            <person name="Bonometti L."/>
            <person name="Westerberg I."/>
            <person name="Brannstrom I.O."/>
            <person name="Guillou S."/>
            <person name="Cros-Aarteil S."/>
            <person name="Calhoun S."/>
            <person name="Haridas S."/>
            <person name="Kuo A."/>
            <person name="Mondo S."/>
            <person name="Pangilinan J."/>
            <person name="Riley R."/>
            <person name="LaButti K."/>
            <person name="Andreopoulos B."/>
            <person name="Lipzen A."/>
            <person name="Chen C."/>
            <person name="Yan M."/>
            <person name="Daum C."/>
            <person name="Ng V."/>
            <person name="Clum A."/>
            <person name="Steindorff A."/>
            <person name="Ohm R.A."/>
            <person name="Martin F."/>
            <person name="Silar P."/>
            <person name="Natvig D.O."/>
            <person name="Lalanne C."/>
            <person name="Gautier V."/>
            <person name="Ament-Velasquez S.L."/>
            <person name="Kruys A."/>
            <person name="Hutchinson M.I."/>
            <person name="Powell A.J."/>
            <person name="Barry K."/>
            <person name="Miller A.N."/>
            <person name="Grigoriev I.V."/>
            <person name="Debuchy R."/>
            <person name="Gladieux P."/>
            <person name="Hiltunen Thoren M."/>
            <person name="Johannesson H."/>
        </authorList>
    </citation>
    <scope>NUCLEOTIDE SEQUENCE</scope>
    <source>
        <strain evidence="8">CBS 103.79</strain>
    </source>
</reference>
<dbReference type="GO" id="GO:0031177">
    <property type="term" value="F:phosphopantetheine binding"/>
    <property type="evidence" value="ECO:0007669"/>
    <property type="project" value="InterPro"/>
</dbReference>
<feature type="domain" description="Carrier" evidence="7">
    <location>
        <begin position="2039"/>
        <end position="2114"/>
    </location>
</feature>
<feature type="region of interest" description="Disordered" evidence="6">
    <location>
        <begin position="4677"/>
        <end position="4701"/>
    </location>
</feature>
<dbReference type="GO" id="GO:0010106">
    <property type="term" value="P:cellular response to iron ion starvation"/>
    <property type="evidence" value="ECO:0007669"/>
    <property type="project" value="UniProtKB-ARBA"/>
</dbReference>
<dbReference type="InterPro" id="IPR010071">
    <property type="entry name" value="AA_adenyl_dom"/>
</dbReference>
<evidence type="ECO:0000256" key="3">
    <source>
        <dbReference type="ARBA" id="ARBA00022553"/>
    </source>
</evidence>
<dbReference type="SUPFAM" id="SSF47336">
    <property type="entry name" value="ACP-like"/>
    <property type="match status" value="6"/>
</dbReference>
<dbReference type="InterPro" id="IPR020806">
    <property type="entry name" value="PKS_PP-bd"/>
</dbReference>
<sequence length="4755" mass="518514">MSDNLSIVNHPATRLPGPALLHLLVQTGSENRRLAIDYLASDDSRVSLSYAEFHHASETLASRISALAGPLPGSEQFVVPVLIPQGPQLYIALLAILKAGGAFCPMNLDVPPERAKFILDDVSAKIVVTTSDLASKLPSGGQSVLLVDGEDLDEVPAATDHRQPNPTDLAYVMYTSGSTGTPKGVGVSHSAATQSLLAHDRHIPPFSRFLQFAAPTFDVSVFEIFFPLFRGQTLVSCTRPALLNDLPGVIGRMDVDACELTPSVAGSLLRKRENAPGLRLLLTIGEMLTQPVVDEFGGDEDRASMLWGMYGPTEAAIHCTVQPAFASGSAVRNIGIPLDTVSAFILGILDGHGAAAEFKVLARGEVGELAVGGHQLADCYLNRPEQTSSAFVDTPYGLLYRTGDKARMLADGTLECLGRISEGQVKLRGQRMELGEVEHAALRTSGCHSAIAAITDGTLVLFGAVDGSGGMDVAILDSCKQWLPGFMIPGDIVTVESFPRLASGKVDRKQLVADYKARIEARIQPVPYNDELEERLCELASANLGIAIHPTQDLSRTGLDSLSAIRLASALRAAGFEVGAVDLLEARSISALCSRLRHCTASLLARAPEVDAVIELAPSDIMASNSGPSDLGWPVEAVIPCTALQASMLAETMADPRAYCNWIELRFPGLQEHESVRAWILQLAKENEILRTGFIHHEGRFLQVIFEYLDESNVSVTDSFVREFEIRHDRDLLSPFRAQISHSPDCADTAVVLQIHHAVYDGWSMDLLLSDLGRLAQAQDLNPRPQFRRLSAYYSPVAFTDACDAAREFWAENLLGFQSPALPILSPELDKAPTVLSSTISFDISPGELRTALHSIGCGPQTIFQAALAWLWSAMVGSEDVVVGVIQSGRALPISRIEDIVGPCIASVPLRTDLSQVRTIKDLIVSIQAGNRATLPHSILPLSEIRRVAGLRPGQSIYDVLFIYQESLSGKDKNSNVVIEVDHQDHLETKLLMEVEPKDEGFDCRFTHHSEVFPESQIGIMAKSIRSLVTYMLSHLDSEVPSLRQAFPPLVLSIFNSEPKTFTAVPDLAHAVERTAIEFPDKDAVCFADHISDGVLTTTTITFAELNTTADRIAGHLSQQGVREGGVVAIVMEKSIRLYAGILAILKAGCAYLPLLPSTPVARIETILQQAKVDICLADTATRSNLEGRVPAQFVDVEALDLQSWAPPRAKPHPNPGRAAYIIYTSGSTGVPKGVCVTQLNIVSNLDVLSRIYPVRENSRLLQSCSQAFDVSVFDIFFSWTQGMCLCSATNDTLFEDLERSIRKLKVTHLSMAPTVAALADPVKVPRVEFLVTAGEAMTEVVAQKWGEKLFQGYGPSETTNICSVKRMGSKQAIQHLGWSFENTSTFVLSQDSTDIVPMGCLGEFCFGGDQVAQGYLNMEELTSAKFFQHPTFGRMYRSGDLGCMLPDGSMVITGRADEQIKIRGQRVELAEITATIRESEDVVDCATLLVRGAGPGSPDKIISFVVPQQHEGTQFRVLDLEDGQRLHIQSLYQALDSRLPNYMIPSAIVPISITPTTASGKLDRARLKDAFLGLGHDRLALVSQGAHVETDEGDWSDAESQVADAVSDALRVDRREIQRWMPLSTLGLDSISAIQVSKHLHTRLGRRFPISLILRNATVARLARELPELGLRDPTEAPGTAELLSKDLVENAAEKLNRNGKSFTKIHPCTPLQEAMLATSAGKGQYLNRMLFRVNGDLARFKEAWAVMCSRHDILRTCFLTTEDAQRPILQVVLGHWEAPWHEFGGSGLTVEDCIAQHAQGLSNAVDSMVPVISFATLTQNDTIYFSFVCHHALYDGVAIERLLFEVEQHLSGSALSPPPAYDQFLVESLTAIPPADSFWSTHLAGHEPKLMAHLVSELAAAESSPLKLEVDMPLSQIRARARELGVSLLALAQTAWATALGSLFRTTDICFGNVVNGRSLPIEGINELVAPCFNTIPVRMDLSRSRRNLDLMKAFQGLNAEVMQYQFTALRRIQSLFSPTRPRPLFDTLLLLQRSPRNLDQSLWTLERDEGEMDVISTRVQRHTTIYQLGFDSISAIQIAALLRKAGYQVLASDVIEHPTCEALAQHIDAQRGGSESLATYDLAKFQAEVQPHVSAQGIAADAIDAVLPCTPLQSAMMAQFLRSGGRDYFNYIDFELDSGVSSAMLTAAWGAVSTVHPILRTTIVPVEHDDCAFAMVQCPSALIERAAIVVPQQEAEKFNIKGWRHDAARAASQAPHHKLWSVAIIEASDKITMHLAIHHALYDAHSLQSVLEDLAGALKGNSIPANPKLGEAVATILEYTTADRTTQNSAEFWTRQADKVVINAFPVLTPLRETSRSILTQSTTSTAGMTALVEAASRSGHTLQAILQAAWTRVLATYLGEDSVVFGVVLSGRNTETTRDAVFPCISTLPVIASNAVSNQEMLSQMLRYNTELFKQQHQPLTRVQNWLGCPDSRLFDTLLVYQKFDLEEAGARPWRIVDEIASVDYPVSIEVEPKSGDLLGYQITFFSDALSEEQALLLLRQFGAQVEHLALHPSAREADLFTACPDLYSVLPPETPEIPTTVRFLHQFVELQALKTPESTALHFVESFNDDEPVGRKWTYRELDTNGNKVATLLLPHSKPGGIVAVYFDKCPEAYFSILGILKAGCAFVALDPGAPPLRNEFILQDSGASALVASKQRDEFGFTVSVPVIVISEDTLNITPAGPPVLARELDPNDVCYCLYTSGTTGTPKGCEITHDNAVQCMLAFQDIFQGHWQVDSKWLQFASLHFDVSVLEQYWSWSVGITLVAAPRDLILGDLAGTISRLGITHIDLTPSLARLLHPDDVPSLCRGVFITGGESLKQEILDVWGEKGVIYNFYGPTEATIGVTVFPRVPVTGRASNIGRQFINVGSYVFKPGTEQPVLRGGVGELCVSGRLVGKGYLKHEELTSERFPTLRQFGERVYRTGDLVRVLHDGCFDFLGRADDQVKLRGQRLEIGEINHVIRRGVDAVRDVATLVVRNEAQHKDFLVSFIVADGETKRRGQPSSLEIVEGPAAFTFCRSARDACRSKLPGYMVPTYVVQLSFIPLSSNNKAELKQLRKFFASLGQDRLMSLAAPPEPSLLRLSATGLRIARVLASMQGVDINSFTASASIFELGIDSISVLRFCRSLKNEGFMQATPSLVLQHPIIHELIGALDARTGRSGSDPVATARQLVQACAHKYQSHVCGELGVPPDQIEYIAPCSPLQQGMLSRSATESAYFNTFQLVLAPEVSSRPLQIALQRVIDHSPILRSRFVGTADGFVQVALRNVSLPWSEVQLSTKSLVKDTIRAARESWISRNLEHPIQQPLEALVLTSEGSVILVLHIFHALYDANSLDLVLDQVAGEYHALSGDPTHEHFNFTPAPSFLDALCFGPLQDFADSKMFWLEHFQDTTLHSRRSHLPTSGAATAADRTVSFTDLETLRTRLGVNHQALVQAAWVSVLATHISADPTIGIIISGRHIELDGAEKVLPHPTWASLVRQCHNFNTAVLPFQHVPLRDVQKWCSRGKPLFDTLFSFQREDLRGNEPETLWRVQDPEPSADYPLALEATLTSGGQLQFLLVAQGDSLTLSDMMDGLEQCLEAMAKDPDGPVLHAGKGVSEAMHNGHMTNGTTANGNSPELHHTSKFKWTEQATIIREEVATLAETEPDAVTETTPLFGLGLDSIDVIKLSARLKRRGISIKTSVLMKAQTISAMLELNQEQGLHRETNGFHSAIRGRGAAEVASALQKHLDGLGELDEHDVVLPATPLQESMIVEMLESGCQLYFNHDILELDPSVDTQRLKDAWRTVISGSPILRTRLLPLTSPVLNASFAQVISPDSSVYLNEVKLDGTDELVKICTTATLRAHKGAGRSNLLQLVFASVGSQRFLVLSIAHALYDGWSLGLILQDVEAAYSGRYCPRGLEAYVREVEDMLSPGQQDSSSFWSGFLQHAPPTIFPKNDIRSSQMHLIHRDEVASALSAPEITSFCRAHAMTLQTLGQACWAALLAAKTRSLDVTFGVVLSCRDTESLEDLVFPTMNTVAVRSILHGSISSWLRYIQDNMTNIRSHQHFPLREAQRLAKSNGQLFNTLFIQQRGVSTDNRPGSSSLMRSVGGTSAVEYPVCVEVELTGNDLVWRIACDGAYASQENTSRMLQELDNIMWHVIRSPAADVLRFSGPEVSICGLPPTIRDALAVVSGVPPATILKSNNIYHLGLDSISAIKVVSLLRRKGVALGFRDMLKAGSIAEMAQRVSEPAPAPSTANGEDGGTRLLSIPGDIDVPAALRGAGINESTVEEVLPATSMQVHMLSVWQNTRGKVFHPCFKYTLSGPTDVNIVEAAWHDLVAENPILRTVFVSTNSHSTPVLQVVVAPSALGRPSPSADGTVWSSTPSGASQPYRSLRAEKTDEGRWSLQLRIHHALYDAVSLPAIMDRFAWLCGPGKTETSALPRYNLSKAISSSRSEDAQVARKQFWTEYLEGAESISSRPETDEQHTNSRVGLVQRRALQHVPAITEACRARGVSVQALFFAAYARLLASSGGSGGNGNQRRVVFGVYLANRDEGDEAGTNVYPLLRLVPLCVMLREGTGLFEIAAKIQKDIHAISSAVNVEVGLWEVKDWTGITVDSFVNFLGVGSDVSKGKAKGVRLEVVEALEKDSSSISDSSSESGDGQGTWSMPELASNPVRDAFPDAIDVEVSVQRDEMTLGVFGSGTKLGSNGAAGIIDGVVALLKGGVDL</sequence>
<dbReference type="FunFam" id="3.30.300.30:FF:000033">
    <property type="entry name" value="Nonribosomal siderophore peptide synthase SidC"/>
    <property type="match status" value="1"/>
</dbReference>
<dbReference type="Gene3D" id="3.30.300.30">
    <property type="match status" value="3"/>
</dbReference>
<dbReference type="Proteomes" id="UP001303889">
    <property type="component" value="Unassembled WGS sequence"/>
</dbReference>
<keyword evidence="4" id="KW-0436">Ligase</keyword>
<dbReference type="EMBL" id="MU855440">
    <property type="protein sequence ID" value="KAK3903580.1"/>
    <property type="molecule type" value="Genomic_DNA"/>
</dbReference>